<dbReference type="Proteomes" id="UP000298390">
    <property type="component" value="Unassembled WGS sequence"/>
</dbReference>
<dbReference type="GO" id="GO:0019905">
    <property type="term" value="F:syntaxin binding"/>
    <property type="evidence" value="ECO:0007669"/>
    <property type="project" value="TreeGrafter"/>
</dbReference>
<dbReference type="InterPro" id="IPR039745">
    <property type="entry name" value="Vps54"/>
</dbReference>
<dbReference type="GO" id="GO:0015031">
    <property type="term" value="P:protein transport"/>
    <property type="evidence" value="ECO:0007669"/>
    <property type="project" value="UniProtKB-KW"/>
</dbReference>
<dbReference type="GO" id="GO:0006896">
    <property type="term" value="P:Golgi to vacuole transport"/>
    <property type="evidence" value="ECO:0007669"/>
    <property type="project" value="TreeGrafter"/>
</dbReference>
<feature type="compositionally biased region" description="Pro residues" evidence="7">
    <location>
        <begin position="283"/>
        <end position="301"/>
    </location>
</feature>
<evidence type="ECO:0000313" key="10">
    <source>
        <dbReference type="Proteomes" id="UP000298390"/>
    </source>
</evidence>
<dbReference type="STRING" id="34475.A0A4Y9Y1V1"/>
<feature type="domain" description="Vacuolar protein sorting-associated protein 54 C-terminal" evidence="8">
    <location>
        <begin position="661"/>
        <end position="792"/>
    </location>
</feature>
<evidence type="ECO:0000259" key="8">
    <source>
        <dbReference type="Pfam" id="PF07928"/>
    </source>
</evidence>
<keyword evidence="3" id="KW-0813">Transport</keyword>
<dbReference type="InterPro" id="IPR012501">
    <property type="entry name" value="Vps54_C"/>
</dbReference>
<feature type="compositionally biased region" description="Low complexity" evidence="7">
    <location>
        <begin position="1069"/>
        <end position="1080"/>
    </location>
</feature>
<feature type="region of interest" description="Disordered" evidence="7">
    <location>
        <begin position="594"/>
        <end position="653"/>
    </location>
</feature>
<dbReference type="GO" id="GO:0042147">
    <property type="term" value="P:retrograde transport, endosome to Golgi"/>
    <property type="evidence" value="ECO:0007669"/>
    <property type="project" value="InterPro"/>
</dbReference>
<evidence type="ECO:0000256" key="5">
    <source>
        <dbReference type="ARBA" id="ARBA00023034"/>
    </source>
</evidence>
<comment type="caution">
    <text evidence="9">The sequence shown here is derived from an EMBL/GenBank/DDBJ whole genome shotgun (WGS) entry which is preliminary data.</text>
</comment>
<dbReference type="AlphaFoldDB" id="A0A4Y9Y1V1"/>
<feature type="compositionally biased region" description="Pro residues" evidence="7">
    <location>
        <begin position="622"/>
        <end position="633"/>
    </location>
</feature>
<evidence type="ECO:0000256" key="6">
    <source>
        <dbReference type="ARBA" id="ARBA00023054"/>
    </source>
</evidence>
<evidence type="ECO:0000256" key="7">
    <source>
        <dbReference type="SAM" id="MobiDB-lite"/>
    </source>
</evidence>
<comment type="similarity">
    <text evidence="2">Belongs to the VPS54 family.</text>
</comment>
<gene>
    <name evidence="9" type="ORF">EVJ58_g7701</name>
</gene>
<feature type="compositionally biased region" description="Pro residues" evidence="7">
    <location>
        <begin position="1031"/>
        <end position="1053"/>
    </location>
</feature>
<keyword evidence="4" id="KW-0653">Protein transport</keyword>
<keyword evidence="6" id="KW-0175">Coiled coil</keyword>
<dbReference type="GO" id="GO:0000938">
    <property type="term" value="C:GARP complex"/>
    <property type="evidence" value="ECO:0007669"/>
    <property type="project" value="InterPro"/>
</dbReference>
<dbReference type="PANTHER" id="PTHR12965:SF0">
    <property type="entry name" value="VACUOLAR PROTEIN SORTING-ASSOCIATED PROTEIN 54"/>
    <property type="match status" value="1"/>
</dbReference>
<keyword evidence="5" id="KW-0333">Golgi apparatus</keyword>
<proteinExistence type="inferred from homology"/>
<dbReference type="PANTHER" id="PTHR12965">
    <property type="entry name" value="VACUOLAR PROTEIN SORTING 54"/>
    <property type="match status" value="1"/>
</dbReference>
<feature type="compositionally biased region" description="Low complexity" evidence="7">
    <location>
        <begin position="635"/>
        <end position="653"/>
    </location>
</feature>
<evidence type="ECO:0000256" key="2">
    <source>
        <dbReference type="ARBA" id="ARBA00009150"/>
    </source>
</evidence>
<name>A0A4Y9Y1V1_9APHY</name>
<feature type="region of interest" description="Disordered" evidence="7">
    <location>
        <begin position="937"/>
        <end position="1092"/>
    </location>
</feature>
<feature type="compositionally biased region" description="Pro residues" evidence="7">
    <location>
        <begin position="950"/>
        <end position="976"/>
    </location>
</feature>
<organism evidence="9 10">
    <name type="scientific">Rhodofomes roseus</name>
    <dbReference type="NCBI Taxonomy" id="34475"/>
    <lineage>
        <taxon>Eukaryota</taxon>
        <taxon>Fungi</taxon>
        <taxon>Dikarya</taxon>
        <taxon>Basidiomycota</taxon>
        <taxon>Agaricomycotina</taxon>
        <taxon>Agaricomycetes</taxon>
        <taxon>Polyporales</taxon>
        <taxon>Rhodofomes</taxon>
    </lineage>
</organism>
<sequence>MPHWRLCSLVPYQLNGAVRSMGSTAFCTSEGALQPPLRPSCRATAQLGREGTAQLPTTPRPSGSFDDSDLPRTPRGQSSRAPPPLESVPQVFFDPDFNLGEPRTFNAVTEQGENGGAADADPSALSYSLPLLEKLSHHADTIEQHLVREISIRSTSFFAALSNLQDLQTESEQCLDRIGKLRGLLKDVDEKGARKGLEIVRRECKLRNLDSVKEGVKVVGGVVDMMGVAKSLVAAGQWGEALDVVDELDRLWDADSTSQLPAGKLAAEAARPAMPSREGTRSPLPPVPESPPESPKPPPRPAVHIPLSSLKAFTSLPSHLRALTMEITSALTSEFVSVLRLDLVEHIGFDDLEARKDDPDVSLKDRLRPLLQSLARTKGVQEAAMSWREVVMAEVRSMMRRRIPASDLEEDVNSSSLANELRAMSHSAFMDLARMMYKSLLRCIERLHREGSIIVEVLQSIRSPKVLADVAALQEELSGILSSAAELAHTRASRVVALRGEQHASLDLPSFASLFNDSWNFVIESEKICSRMIVGLRGTMISQAKIFLQTFHQAQISHSAKLVEDEQWNAAEVAPSVQHIVDLLVDASISDPPEFLLNRPPETPHPVSPLLSPPAMSSQPHRPAPASPLPSPNFPSVRPSASRASSRRPSGPGKHLHIEDRAYFAVGATLEVLVVLADYLKIITNLEMLTTETMSRVIELLKAFNSRTCQVVLGAGAMRSAGLKNITARHLALASQSLSIVISLVPYVRETFRRHLSQKQAVMLVEFDKLKRDYQEHQNEIHQKLIAIMGDRLSAHIKSLQDVKWDVPKEGGGVNDYMEIIIKDTVTLHKVLSRYLSSSVVEFVMTQVFAGINHRLSEEYTKIELPSQEAKERLLADARYLHQKLTGLKNVGAPTAMLEIIVQEKPVRILSPAVREAAAPQPTQATQATQRIKGILQRTNSKRTSLLSPVPAPIPVPLPEKPLPTPTPPPSAPTPDPDARALSVAPTPASRSEDALAMTQSPSASQVDLAAPNGNTNGANVPLSDAEEPPPEAPPKPLSPAAVPLPPSSPMPTPTLVIDKPQPEVPMQNGNGVNGDAVNGHATAGMEEPPAV</sequence>
<reference evidence="9 10" key="1">
    <citation type="submission" date="2019-01" db="EMBL/GenBank/DDBJ databases">
        <title>Genome sequencing of the rare red list fungi Fomitopsis rosea.</title>
        <authorList>
            <person name="Buettner E."/>
            <person name="Kellner H."/>
        </authorList>
    </citation>
    <scope>NUCLEOTIDE SEQUENCE [LARGE SCALE GENOMIC DNA]</scope>
    <source>
        <strain evidence="9 10">DSM 105464</strain>
    </source>
</reference>
<evidence type="ECO:0000256" key="3">
    <source>
        <dbReference type="ARBA" id="ARBA00022448"/>
    </source>
</evidence>
<dbReference type="Pfam" id="PF07928">
    <property type="entry name" value="Vps54"/>
    <property type="match status" value="1"/>
</dbReference>
<feature type="region of interest" description="Disordered" evidence="7">
    <location>
        <begin position="262"/>
        <end position="303"/>
    </location>
</feature>
<accession>A0A4Y9Y1V1</accession>
<evidence type="ECO:0000256" key="1">
    <source>
        <dbReference type="ARBA" id="ARBA00004601"/>
    </source>
</evidence>
<evidence type="ECO:0000256" key="4">
    <source>
        <dbReference type="ARBA" id="ARBA00022927"/>
    </source>
</evidence>
<protein>
    <recommendedName>
        <fullName evidence="8">Vacuolar protein sorting-associated protein 54 C-terminal domain-containing protein</fullName>
    </recommendedName>
</protein>
<feature type="region of interest" description="Disordered" evidence="7">
    <location>
        <begin position="48"/>
        <end position="91"/>
    </location>
</feature>
<dbReference type="Gene3D" id="6.10.250.860">
    <property type="match status" value="1"/>
</dbReference>
<evidence type="ECO:0000313" key="9">
    <source>
        <dbReference type="EMBL" id="TFY56345.1"/>
    </source>
</evidence>
<comment type="subcellular location">
    <subcellularLocation>
        <location evidence="1">Golgi apparatus</location>
        <location evidence="1">trans-Golgi network</location>
    </subcellularLocation>
</comment>
<dbReference type="EMBL" id="SEKV01000512">
    <property type="protein sequence ID" value="TFY56345.1"/>
    <property type="molecule type" value="Genomic_DNA"/>
</dbReference>
<dbReference type="GO" id="GO:0005829">
    <property type="term" value="C:cytosol"/>
    <property type="evidence" value="ECO:0007669"/>
    <property type="project" value="GOC"/>
</dbReference>